<protein>
    <submittedName>
        <fullName evidence="4">Porin</fullName>
    </submittedName>
</protein>
<dbReference type="AlphaFoldDB" id="A0A362X4S0"/>
<dbReference type="GO" id="GO:0015288">
    <property type="term" value="F:porin activity"/>
    <property type="evidence" value="ECO:0007669"/>
    <property type="project" value="InterPro"/>
</dbReference>
<evidence type="ECO:0000256" key="3">
    <source>
        <dbReference type="SAM" id="MobiDB-lite"/>
    </source>
</evidence>
<dbReference type="Pfam" id="PF04966">
    <property type="entry name" value="OprB"/>
    <property type="match status" value="1"/>
</dbReference>
<dbReference type="Proteomes" id="UP000251545">
    <property type="component" value="Unassembled WGS sequence"/>
</dbReference>
<organism evidence="4 5">
    <name type="scientific">Jejuia pallidilutea</name>
    <dbReference type="NCBI Taxonomy" id="504487"/>
    <lineage>
        <taxon>Bacteria</taxon>
        <taxon>Pseudomonadati</taxon>
        <taxon>Bacteroidota</taxon>
        <taxon>Flavobacteriia</taxon>
        <taxon>Flavobacteriales</taxon>
        <taxon>Flavobacteriaceae</taxon>
        <taxon>Jejuia</taxon>
    </lineage>
</organism>
<accession>A0A362X4S0</accession>
<dbReference type="EMBL" id="PVEO01000001">
    <property type="protein sequence ID" value="PQV51439.1"/>
    <property type="molecule type" value="Genomic_DNA"/>
</dbReference>
<evidence type="ECO:0000256" key="2">
    <source>
        <dbReference type="RuleBase" id="RU363072"/>
    </source>
</evidence>
<proteinExistence type="inferred from homology"/>
<reference evidence="4 5" key="1">
    <citation type="submission" date="2018-02" db="EMBL/GenBank/DDBJ databases">
        <title>Genomic Encyclopedia of Archaeal and Bacterial Type Strains, Phase II (KMG-II): from individual species to whole genera.</title>
        <authorList>
            <person name="Goeker M."/>
        </authorList>
    </citation>
    <scope>NUCLEOTIDE SEQUENCE [LARGE SCALE GENOMIC DNA]</scope>
    <source>
        <strain evidence="4 5">DSM 21165</strain>
    </source>
</reference>
<dbReference type="GO" id="GO:0016020">
    <property type="term" value="C:membrane"/>
    <property type="evidence" value="ECO:0007669"/>
    <property type="project" value="InterPro"/>
</dbReference>
<evidence type="ECO:0000256" key="1">
    <source>
        <dbReference type="ARBA" id="ARBA00008769"/>
    </source>
</evidence>
<dbReference type="RefSeq" id="WP_105472453.1">
    <property type="nucleotide sequence ID" value="NZ_PVEO01000001.1"/>
</dbReference>
<name>A0A362X4S0_9FLAO</name>
<dbReference type="InterPro" id="IPR007049">
    <property type="entry name" value="Carb-sel_porin_OprB"/>
</dbReference>
<feature type="region of interest" description="Disordered" evidence="3">
    <location>
        <begin position="43"/>
        <end position="73"/>
    </location>
</feature>
<evidence type="ECO:0000313" key="5">
    <source>
        <dbReference type="Proteomes" id="UP000251545"/>
    </source>
</evidence>
<comment type="caution">
    <text evidence="4">The sequence shown here is derived from an EMBL/GenBank/DDBJ whole genome shotgun (WGS) entry which is preliminary data.</text>
</comment>
<comment type="similarity">
    <text evidence="1 2">Belongs to the OprB family.</text>
</comment>
<dbReference type="Gene3D" id="2.40.160.180">
    <property type="entry name" value="Carbohydrate-selective porin OprB"/>
    <property type="match status" value="1"/>
</dbReference>
<feature type="compositionally biased region" description="Polar residues" evidence="3">
    <location>
        <begin position="43"/>
        <end position="69"/>
    </location>
</feature>
<dbReference type="InterPro" id="IPR038673">
    <property type="entry name" value="OprB_sf"/>
</dbReference>
<evidence type="ECO:0000313" key="4">
    <source>
        <dbReference type="EMBL" id="PQV51439.1"/>
    </source>
</evidence>
<sequence length="441" mass="48612">MLKFQLFSNILNTLKPKSYAFSLLAFSMLTLLSLSTVTLHAQQENETQQDTTKTQRPSLLSPSDANNQLKADAEDKNPTIKKDFIDKAVEAKEAFYKKTGFKIGFDYNSLYMGATESLGNNNHTASGIARLYGRWDLIGHGTNDTGGIVYKIEHRHRYAELTPSQLGFEIGYAGSLHPLYSNQGFRTTNLYWRQSFANGSVVGYVGFLDSSDWTDVYALASPWESFNNLAFSVGSATIGGLPDGTLGVMLSAWLTDKVYAIASITDANARATDIFKGFDTFFSDFQTFKTFELGIVKSKEMAFVNNFHVTLWQIDESNFYGSPSGWGISAGGTTMLAGKYEPFLRGGWAKDGGSLYEASVSAGVGYYMGSHVLGVGLNWGKPNETTFGAGLDDQWTSEIFYRWQVAHQFQITPNVQLVANPALNPNASFIPVVGLRSRIFL</sequence>
<gene>
    <name evidence="4" type="ORF">CLV33_101362</name>
</gene>
<dbReference type="GO" id="GO:0008643">
    <property type="term" value="P:carbohydrate transport"/>
    <property type="evidence" value="ECO:0007669"/>
    <property type="project" value="InterPro"/>
</dbReference>